<keyword evidence="3" id="KW-1185">Reference proteome</keyword>
<dbReference type="EMBL" id="JAODUP010000118">
    <property type="protein sequence ID" value="KAK2161365.1"/>
    <property type="molecule type" value="Genomic_DNA"/>
</dbReference>
<evidence type="ECO:0000313" key="3">
    <source>
        <dbReference type="Proteomes" id="UP001208570"/>
    </source>
</evidence>
<dbReference type="AlphaFoldDB" id="A0AAD9N925"/>
<feature type="compositionally biased region" description="Polar residues" evidence="1">
    <location>
        <begin position="1"/>
        <end position="14"/>
    </location>
</feature>
<organism evidence="2 3">
    <name type="scientific">Paralvinella palmiformis</name>
    <dbReference type="NCBI Taxonomy" id="53620"/>
    <lineage>
        <taxon>Eukaryota</taxon>
        <taxon>Metazoa</taxon>
        <taxon>Spiralia</taxon>
        <taxon>Lophotrochozoa</taxon>
        <taxon>Annelida</taxon>
        <taxon>Polychaeta</taxon>
        <taxon>Sedentaria</taxon>
        <taxon>Canalipalpata</taxon>
        <taxon>Terebellida</taxon>
        <taxon>Terebelliformia</taxon>
        <taxon>Alvinellidae</taxon>
        <taxon>Paralvinella</taxon>
    </lineage>
</organism>
<proteinExistence type="predicted"/>
<comment type="caution">
    <text evidence="2">The sequence shown here is derived from an EMBL/GenBank/DDBJ whole genome shotgun (WGS) entry which is preliminary data.</text>
</comment>
<feature type="compositionally biased region" description="Basic and acidic residues" evidence="1">
    <location>
        <begin position="15"/>
        <end position="25"/>
    </location>
</feature>
<dbReference type="Proteomes" id="UP001208570">
    <property type="component" value="Unassembled WGS sequence"/>
</dbReference>
<gene>
    <name evidence="2" type="ORF">LSH36_118g07017</name>
</gene>
<feature type="region of interest" description="Disordered" evidence="1">
    <location>
        <begin position="1"/>
        <end position="28"/>
    </location>
</feature>
<name>A0AAD9N925_9ANNE</name>
<protein>
    <submittedName>
        <fullName evidence="2">Uncharacterized protein</fullName>
    </submittedName>
</protein>
<feature type="region of interest" description="Disordered" evidence="1">
    <location>
        <begin position="222"/>
        <end position="244"/>
    </location>
</feature>
<sequence length="244" mass="26321">MSESSPNTEAARSSATRDERNEGVRQKSAFPHHYFRTLGSRFIQGRLPFFPAAAARRYGRPRWPPNEIYGTIKDPVGHSGVRPAGQRTELGGVGGAGWRWSSATLQPAGGPSRTECVRRSDLARYPTCAAESGVESPSPGLVNSQSTPVVHFLLIYIVPLLTWLSSLNQFGVTLIKDVPAEDGMVGKVYGQQEALPSESVYVTGERVVKVCQGELVVGWPPRTESRAAPVGPGQHTPTRPGAMS</sequence>
<evidence type="ECO:0000313" key="2">
    <source>
        <dbReference type="EMBL" id="KAK2161365.1"/>
    </source>
</evidence>
<accession>A0AAD9N925</accession>
<reference evidence="2" key="1">
    <citation type="journal article" date="2023" name="Mol. Biol. Evol.">
        <title>Third-Generation Sequencing Reveals the Adaptive Role of the Epigenome in Three Deep-Sea Polychaetes.</title>
        <authorList>
            <person name="Perez M."/>
            <person name="Aroh O."/>
            <person name="Sun Y."/>
            <person name="Lan Y."/>
            <person name="Juniper S.K."/>
            <person name="Young C.R."/>
            <person name="Angers B."/>
            <person name="Qian P.Y."/>
        </authorList>
    </citation>
    <scope>NUCLEOTIDE SEQUENCE</scope>
    <source>
        <strain evidence="2">P08H-3</strain>
    </source>
</reference>
<evidence type="ECO:0000256" key="1">
    <source>
        <dbReference type="SAM" id="MobiDB-lite"/>
    </source>
</evidence>